<keyword evidence="1" id="KW-1133">Transmembrane helix</keyword>
<dbReference type="Proteomes" id="UP000315908">
    <property type="component" value="Unassembled WGS sequence"/>
</dbReference>
<organism evidence="2 3">
    <name type="scientific">Sphingobacterium siyangense</name>
    <dbReference type="NCBI Taxonomy" id="459529"/>
    <lineage>
        <taxon>Bacteria</taxon>
        <taxon>Pseudomonadati</taxon>
        <taxon>Bacteroidota</taxon>
        <taxon>Sphingobacteriia</taxon>
        <taxon>Sphingobacteriales</taxon>
        <taxon>Sphingobacteriaceae</taxon>
        <taxon>Sphingobacterium</taxon>
    </lineage>
</organism>
<protein>
    <submittedName>
        <fullName evidence="2">Uncharacterized protein</fullName>
    </submittedName>
</protein>
<dbReference type="EMBL" id="VLKR01000023">
    <property type="protein sequence ID" value="TWI17180.1"/>
    <property type="molecule type" value="Genomic_DNA"/>
</dbReference>
<keyword evidence="1" id="KW-0472">Membrane</keyword>
<gene>
    <name evidence="2" type="ORF">IQ31_03916</name>
</gene>
<feature type="transmembrane region" description="Helical" evidence="1">
    <location>
        <begin position="53"/>
        <end position="76"/>
    </location>
</feature>
<evidence type="ECO:0000313" key="2">
    <source>
        <dbReference type="EMBL" id="TWI17180.1"/>
    </source>
</evidence>
<accession>A0A562MBA7</accession>
<evidence type="ECO:0000256" key="1">
    <source>
        <dbReference type="SAM" id="Phobius"/>
    </source>
</evidence>
<dbReference type="AlphaFoldDB" id="A0A562MBA7"/>
<keyword evidence="1" id="KW-0812">Transmembrane</keyword>
<name>A0A562MBA7_9SPHI</name>
<dbReference type="RefSeq" id="WP_145329250.1">
    <property type="nucleotide sequence ID" value="NZ_VLKR01000023.1"/>
</dbReference>
<comment type="caution">
    <text evidence="2">The sequence shown here is derived from an EMBL/GenBank/DDBJ whole genome shotgun (WGS) entry which is preliminary data.</text>
</comment>
<reference evidence="2 3" key="1">
    <citation type="journal article" date="2015" name="Stand. Genomic Sci.">
        <title>Genomic Encyclopedia of Bacterial and Archaeal Type Strains, Phase III: the genomes of soil and plant-associated and newly described type strains.</title>
        <authorList>
            <person name="Whitman W.B."/>
            <person name="Woyke T."/>
            <person name="Klenk H.P."/>
            <person name="Zhou Y."/>
            <person name="Lilburn T.G."/>
            <person name="Beck B.J."/>
            <person name="De Vos P."/>
            <person name="Vandamme P."/>
            <person name="Eisen J.A."/>
            <person name="Garrity G."/>
            <person name="Hugenholtz P."/>
            <person name="Kyrpides N.C."/>
        </authorList>
    </citation>
    <scope>NUCLEOTIDE SEQUENCE [LARGE SCALE GENOMIC DNA]</scope>
    <source>
        <strain evidence="2 3">CGMCC 1.6855</strain>
    </source>
</reference>
<evidence type="ECO:0000313" key="3">
    <source>
        <dbReference type="Proteomes" id="UP000315908"/>
    </source>
</evidence>
<proteinExistence type="predicted"/>
<sequence>MDIKETENSDSLQYVKYYDSLVHLKNYNYKTAIPYGGIGVDNPRMNTEVRYEAGYGVILTPASLLLHIILIIYFCVKIARNSVRLKNRPKYDR</sequence>